<dbReference type="EMBL" id="CAJJDN010000153">
    <property type="protein sequence ID" value="CAD8124712.1"/>
    <property type="molecule type" value="Genomic_DNA"/>
</dbReference>
<keyword evidence="7" id="KW-0833">Ubl conjugation pathway</keyword>
<feature type="domain" description="RING-type" evidence="11">
    <location>
        <begin position="118"/>
        <end position="317"/>
    </location>
</feature>
<keyword evidence="10" id="KW-1133">Transmembrane helix</keyword>
<dbReference type="EC" id="2.3.2.31" evidence="2"/>
<comment type="caution">
    <text evidence="12">The sequence shown here is derived from an EMBL/GenBank/DDBJ whole genome shotgun (WGS) entry which is preliminary data.</text>
</comment>
<protein>
    <recommendedName>
        <fullName evidence="2">RBR-type E3 ubiquitin transferase</fullName>
        <ecNumber evidence="2">2.3.2.31</ecNumber>
    </recommendedName>
</protein>
<evidence type="ECO:0000256" key="3">
    <source>
        <dbReference type="ARBA" id="ARBA00022679"/>
    </source>
</evidence>
<feature type="region of interest" description="Disordered" evidence="9">
    <location>
        <begin position="1"/>
        <end position="21"/>
    </location>
</feature>
<dbReference type="Pfam" id="PF01485">
    <property type="entry name" value="IBR"/>
    <property type="match status" value="1"/>
</dbReference>
<evidence type="ECO:0000256" key="2">
    <source>
        <dbReference type="ARBA" id="ARBA00012251"/>
    </source>
</evidence>
<keyword evidence="3" id="KW-0808">Transferase</keyword>
<gene>
    <name evidence="12" type="ORF">PSON_ATCC_30995.1.T1530048</name>
</gene>
<dbReference type="InterPro" id="IPR031127">
    <property type="entry name" value="E3_UB_ligase_RBR"/>
</dbReference>
<keyword evidence="10" id="KW-0472">Membrane</keyword>
<evidence type="ECO:0000313" key="12">
    <source>
        <dbReference type="EMBL" id="CAD8124712.1"/>
    </source>
</evidence>
<evidence type="ECO:0000256" key="10">
    <source>
        <dbReference type="SAM" id="Phobius"/>
    </source>
</evidence>
<evidence type="ECO:0000256" key="6">
    <source>
        <dbReference type="ARBA" id="ARBA00022771"/>
    </source>
</evidence>
<evidence type="ECO:0000256" key="4">
    <source>
        <dbReference type="ARBA" id="ARBA00022723"/>
    </source>
</evidence>
<keyword evidence="8" id="KW-0862">Zinc</keyword>
<dbReference type="CDD" id="cd20335">
    <property type="entry name" value="BRcat_RBR"/>
    <property type="match status" value="1"/>
</dbReference>
<dbReference type="PANTHER" id="PTHR11685">
    <property type="entry name" value="RBR FAMILY RING FINGER AND IBR DOMAIN-CONTAINING"/>
    <property type="match status" value="1"/>
</dbReference>
<dbReference type="CDD" id="cd20336">
    <property type="entry name" value="Rcat_RBR"/>
    <property type="match status" value="1"/>
</dbReference>
<evidence type="ECO:0000256" key="9">
    <source>
        <dbReference type="SAM" id="MobiDB-lite"/>
    </source>
</evidence>
<evidence type="ECO:0000256" key="8">
    <source>
        <dbReference type="ARBA" id="ARBA00022833"/>
    </source>
</evidence>
<evidence type="ECO:0000256" key="7">
    <source>
        <dbReference type="ARBA" id="ARBA00022786"/>
    </source>
</evidence>
<evidence type="ECO:0000313" key="13">
    <source>
        <dbReference type="Proteomes" id="UP000692954"/>
    </source>
</evidence>
<proteinExistence type="predicted"/>
<keyword evidence="10" id="KW-0812">Transmembrane</keyword>
<evidence type="ECO:0000256" key="1">
    <source>
        <dbReference type="ARBA" id="ARBA00001798"/>
    </source>
</evidence>
<reference evidence="12" key="1">
    <citation type="submission" date="2021-01" db="EMBL/GenBank/DDBJ databases">
        <authorList>
            <consortium name="Genoscope - CEA"/>
            <person name="William W."/>
        </authorList>
    </citation>
    <scope>NUCLEOTIDE SEQUENCE</scope>
</reference>
<accession>A0A8S1RBQ1</accession>
<dbReference type="InterPro" id="IPR002867">
    <property type="entry name" value="IBR_dom"/>
</dbReference>
<evidence type="ECO:0000259" key="11">
    <source>
        <dbReference type="PROSITE" id="PS51873"/>
    </source>
</evidence>
<feature type="transmembrane region" description="Helical" evidence="10">
    <location>
        <begin position="330"/>
        <end position="355"/>
    </location>
</feature>
<dbReference type="GO" id="GO:0008270">
    <property type="term" value="F:zinc ion binding"/>
    <property type="evidence" value="ECO:0007669"/>
    <property type="project" value="UniProtKB-KW"/>
</dbReference>
<dbReference type="OrthoDB" id="311800at2759"/>
<dbReference type="PROSITE" id="PS51873">
    <property type="entry name" value="TRIAD"/>
    <property type="match status" value="1"/>
</dbReference>
<dbReference type="GO" id="GO:0061630">
    <property type="term" value="F:ubiquitin protein ligase activity"/>
    <property type="evidence" value="ECO:0007669"/>
    <property type="project" value="UniProtKB-EC"/>
</dbReference>
<dbReference type="Proteomes" id="UP000692954">
    <property type="component" value="Unassembled WGS sequence"/>
</dbReference>
<dbReference type="AlphaFoldDB" id="A0A8S1RBQ1"/>
<dbReference type="GO" id="GO:0016567">
    <property type="term" value="P:protein ubiquitination"/>
    <property type="evidence" value="ECO:0007669"/>
    <property type="project" value="InterPro"/>
</dbReference>
<comment type="catalytic activity">
    <reaction evidence="1">
        <text>[E2 ubiquitin-conjugating enzyme]-S-ubiquitinyl-L-cysteine + [acceptor protein]-L-lysine = [E2 ubiquitin-conjugating enzyme]-L-cysteine + [acceptor protein]-N(6)-ubiquitinyl-L-lysine.</text>
        <dbReference type="EC" id="2.3.2.31"/>
    </reaction>
</comment>
<organism evidence="12 13">
    <name type="scientific">Paramecium sonneborni</name>
    <dbReference type="NCBI Taxonomy" id="65129"/>
    <lineage>
        <taxon>Eukaryota</taxon>
        <taxon>Sar</taxon>
        <taxon>Alveolata</taxon>
        <taxon>Ciliophora</taxon>
        <taxon>Intramacronucleata</taxon>
        <taxon>Oligohymenophorea</taxon>
        <taxon>Peniculida</taxon>
        <taxon>Parameciidae</taxon>
        <taxon>Paramecium</taxon>
    </lineage>
</organism>
<keyword evidence="6" id="KW-0863">Zinc-finger</keyword>
<dbReference type="Pfam" id="PF22191">
    <property type="entry name" value="IBR_1"/>
    <property type="match status" value="1"/>
</dbReference>
<evidence type="ECO:0000256" key="5">
    <source>
        <dbReference type="ARBA" id="ARBA00022737"/>
    </source>
</evidence>
<keyword evidence="13" id="KW-1185">Reference proteome</keyword>
<keyword evidence="4" id="KW-0479">Metal-binding</keyword>
<feature type="transmembrane region" description="Helical" evidence="10">
    <location>
        <begin position="391"/>
        <end position="409"/>
    </location>
</feature>
<sequence length="430" mass="50828">MIVNNLNQNVEEETKQQKDQSQITINDAQKELIQKLHIEQQIPLFTSVYIVILKNCQNQEQANELYKNITASDHDYIQSKQSDNCVICHQKQNLHQSNLMNYSTCIQIFEELNYSIRPKMTCSICFELRIEDQIVKFNQIMHNICEQCFTMNLITQIQSGHVQNLKCPHCNEYLSEDIILKYAQQVKEKYLKFKNNISVITSNDRMWCPNNECQKIVIFQTSKNFEKCQYCQIEYCKNCRQKSHPNLSCKDNLTQFIGLPENNNERLVQCPRCKFLVEKIDGCVSITCSYCKCQWCWGCCKELTILHPFYCPHFMPCYDEKKCWTKFVLIFWYFWLLILAFFIGLFFFQIVLFQLTSEKSCYIQSKCWIKVVINILISLLGIVILPITTALYLISLLPLCIIFLIIEWYDGQKIKQSRQSQTIQQNPQSN</sequence>
<keyword evidence="5" id="KW-0677">Repeat</keyword>
<dbReference type="SMART" id="SM00647">
    <property type="entry name" value="IBR"/>
    <property type="match status" value="2"/>
</dbReference>
<name>A0A8S1RBQ1_9CILI</name>
<dbReference type="InterPro" id="IPR044066">
    <property type="entry name" value="TRIAD_supradom"/>
</dbReference>